<organism evidence="20 21">
    <name type="scientific">Luteimonas marina</name>
    <dbReference type="NCBI Taxonomy" id="488485"/>
    <lineage>
        <taxon>Bacteria</taxon>
        <taxon>Pseudomonadati</taxon>
        <taxon>Pseudomonadota</taxon>
        <taxon>Gammaproteobacteria</taxon>
        <taxon>Lysobacterales</taxon>
        <taxon>Lysobacteraceae</taxon>
        <taxon>Luteimonas</taxon>
    </lineage>
</organism>
<evidence type="ECO:0000256" key="12">
    <source>
        <dbReference type="ARBA" id="ARBA00023170"/>
    </source>
</evidence>
<dbReference type="Gene3D" id="2.170.130.10">
    <property type="entry name" value="TonB-dependent receptor, plug domain"/>
    <property type="match status" value="1"/>
</dbReference>
<feature type="domain" description="TonB-dependent receptor-like beta-barrel" evidence="18">
    <location>
        <begin position="243"/>
        <end position="688"/>
    </location>
</feature>
<evidence type="ECO:0000256" key="16">
    <source>
        <dbReference type="SAM" id="MobiDB-lite"/>
    </source>
</evidence>
<evidence type="ECO:0000259" key="19">
    <source>
        <dbReference type="Pfam" id="PF07715"/>
    </source>
</evidence>
<dbReference type="InterPro" id="IPR036942">
    <property type="entry name" value="Beta-barrel_TonB_sf"/>
</dbReference>
<reference evidence="20 21" key="1">
    <citation type="journal article" date="2008" name="Int. J. Syst. Evol. Microbiol.">
        <title>Luteimonas marina sp. nov., isolated from seawater.</title>
        <authorList>
            <person name="Baik K.S."/>
            <person name="Park S.C."/>
            <person name="Kim M.S."/>
            <person name="Kim E.M."/>
            <person name="Park C."/>
            <person name="Chun J."/>
            <person name="Seong C.N."/>
        </authorList>
    </citation>
    <scope>NUCLEOTIDE SEQUENCE [LARGE SCALE GENOMIC DNA]</scope>
    <source>
        <strain evidence="20 21">FR1330</strain>
    </source>
</reference>
<evidence type="ECO:0000256" key="8">
    <source>
        <dbReference type="ARBA" id="ARBA00023004"/>
    </source>
</evidence>
<evidence type="ECO:0000259" key="18">
    <source>
        <dbReference type="Pfam" id="PF00593"/>
    </source>
</evidence>
<evidence type="ECO:0000256" key="15">
    <source>
        <dbReference type="RuleBase" id="RU003357"/>
    </source>
</evidence>
<dbReference type="InterPro" id="IPR000531">
    <property type="entry name" value="Beta-barrel_TonB"/>
</dbReference>
<comment type="similarity">
    <text evidence="2 14 15">Belongs to the TonB-dependent receptor family.</text>
</comment>
<protein>
    <submittedName>
        <fullName evidence="20">TonB-dependent siderophore receptor</fullName>
    </submittedName>
</protein>
<evidence type="ECO:0000256" key="3">
    <source>
        <dbReference type="ARBA" id="ARBA00022448"/>
    </source>
</evidence>
<dbReference type="AlphaFoldDB" id="A0A5C5U9T5"/>
<keyword evidence="12 20" id="KW-0675">Receptor</keyword>
<dbReference type="InterPro" id="IPR006311">
    <property type="entry name" value="TAT_signal"/>
</dbReference>
<dbReference type="Pfam" id="PF00593">
    <property type="entry name" value="TonB_dep_Rec_b-barrel"/>
    <property type="match status" value="1"/>
</dbReference>
<feature type="signal peptide" evidence="17">
    <location>
        <begin position="1"/>
        <end position="32"/>
    </location>
</feature>
<dbReference type="InterPro" id="IPR037066">
    <property type="entry name" value="Plug_dom_sf"/>
</dbReference>
<dbReference type="OrthoDB" id="127311at2"/>
<dbReference type="Gene3D" id="2.40.170.20">
    <property type="entry name" value="TonB-dependent receptor, beta-barrel domain"/>
    <property type="match status" value="1"/>
</dbReference>
<evidence type="ECO:0000256" key="1">
    <source>
        <dbReference type="ARBA" id="ARBA00004571"/>
    </source>
</evidence>
<dbReference type="PROSITE" id="PS51318">
    <property type="entry name" value="TAT"/>
    <property type="match status" value="1"/>
</dbReference>
<evidence type="ECO:0000256" key="11">
    <source>
        <dbReference type="ARBA" id="ARBA00023136"/>
    </source>
</evidence>
<comment type="caution">
    <text evidence="20">The sequence shown here is derived from an EMBL/GenBank/DDBJ whole genome shotgun (WGS) entry which is preliminary data.</text>
</comment>
<dbReference type="InterPro" id="IPR010105">
    <property type="entry name" value="TonB_sidphr_rcpt"/>
</dbReference>
<dbReference type="PROSITE" id="PS52016">
    <property type="entry name" value="TONB_DEPENDENT_REC_3"/>
    <property type="match status" value="1"/>
</dbReference>
<keyword evidence="5" id="KW-0410">Iron transport</keyword>
<sequence>MNQHDIPGGRTYRRRILAATVAMALAAGAAQAQQASSESTAEATELDRIVVSAPNYVPSGSLTATKSSAPLIETPQSISVVTRDQIDLLGFTDVQQAIRYTAGIVGENYGPDLRYDFLTLRGFTPKQYIDGLQAPISTTIFNVGVDLYGFQEVDVLKGPAAVLYGNSPPGGIYNLTSRRAEDVLGGEIGVKYGSDSYKELHGTVTGPIADGLSARATLLYLDRGSQTEHVEGERTYFAPTFTWNIGENTSLTGLAYYQKDANTGDTNGFLPAEGTRLGNPHGVIPRGRNLGEPDYNRYDRTQTAIGWDFRHAFSDRVSFQQNAKWYEYEEFQKVVYSTGLQEDMRTVNRASYPYAEDVDGFAIDSRFTLVFGGDGGVRHTVLAGYDYRDLENFARFGFAGAPSLDAFAPVYGAAPIDTPELSFIFNDQRVKQSGLYVQDQIKAGNLVVTLSGRYDDVKLHDNQGGVTTKQDEFSYRAGLNYVFDSGWAPYVSYGSSFEPVLGTDSETGEGFEPSTSTQLEAGVKFDARGLPRGVRLFATAALFQIEQDNLVSVQSGQTPMFGRQLGEVEAKGGELEVVARIHDQWSINASYSYTRTEVVRDAGGFATGDPLPTTPEHKLTAFVDYTLQQGSLAGLGFGFGGRYLSESAGSLVDQWNPSVIYAKSTAIWDAIVHYDRDNWRFALNASNLFDKEYVGRCAGIANCIYGQGRQVIATVTWRL</sequence>
<keyword evidence="10 15" id="KW-0798">TonB box</keyword>
<dbReference type="SUPFAM" id="SSF56935">
    <property type="entry name" value="Porins"/>
    <property type="match status" value="1"/>
</dbReference>
<evidence type="ECO:0000256" key="7">
    <source>
        <dbReference type="ARBA" id="ARBA00022729"/>
    </source>
</evidence>
<dbReference type="GO" id="GO:0015344">
    <property type="term" value="F:siderophore uptake transmembrane transporter activity"/>
    <property type="evidence" value="ECO:0007669"/>
    <property type="project" value="TreeGrafter"/>
</dbReference>
<dbReference type="InterPro" id="IPR012910">
    <property type="entry name" value="Plug_dom"/>
</dbReference>
<keyword evidence="3 14" id="KW-0813">Transport</keyword>
<evidence type="ECO:0000256" key="13">
    <source>
        <dbReference type="ARBA" id="ARBA00023237"/>
    </source>
</evidence>
<feature type="region of interest" description="Disordered" evidence="16">
    <location>
        <begin position="275"/>
        <end position="295"/>
    </location>
</feature>
<name>A0A5C5U9T5_9GAMM</name>
<dbReference type="RefSeq" id="WP_146385529.1">
    <property type="nucleotide sequence ID" value="NZ_VOHK01000002.1"/>
</dbReference>
<keyword evidence="21" id="KW-1185">Reference proteome</keyword>
<evidence type="ECO:0000256" key="9">
    <source>
        <dbReference type="ARBA" id="ARBA00023065"/>
    </source>
</evidence>
<keyword evidence="6 14" id="KW-0812">Transmembrane</keyword>
<evidence type="ECO:0000256" key="5">
    <source>
        <dbReference type="ARBA" id="ARBA00022496"/>
    </source>
</evidence>
<evidence type="ECO:0000256" key="17">
    <source>
        <dbReference type="SAM" id="SignalP"/>
    </source>
</evidence>
<dbReference type="GO" id="GO:0015891">
    <property type="term" value="P:siderophore transport"/>
    <property type="evidence" value="ECO:0007669"/>
    <property type="project" value="InterPro"/>
</dbReference>
<keyword evidence="4 14" id="KW-1134">Transmembrane beta strand</keyword>
<dbReference type="GO" id="GO:0038023">
    <property type="term" value="F:signaling receptor activity"/>
    <property type="evidence" value="ECO:0007669"/>
    <property type="project" value="InterPro"/>
</dbReference>
<keyword evidence="8" id="KW-0408">Iron</keyword>
<keyword evidence="13 14" id="KW-0998">Cell outer membrane</keyword>
<comment type="subcellular location">
    <subcellularLocation>
        <location evidence="1 14">Cell outer membrane</location>
        <topology evidence="1 14">Multi-pass membrane protein</topology>
    </subcellularLocation>
</comment>
<evidence type="ECO:0000256" key="2">
    <source>
        <dbReference type="ARBA" id="ARBA00009810"/>
    </source>
</evidence>
<evidence type="ECO:0000313" key="20">
    <source>
        <dbReference type="EMBL" id="TWT22310.1"/>
    </source>
</evidence>
<gene>
    <name evidence="20" type="ORF">FQY83_04565</name>
</gene>
<evidence type="ECO:0000256" key="4">
    <source>
        <dbReference type="ARBA" id="ARBA00022452"/>
    </source>
</evidence>
<evidence type="ECO:0000256" key="6">
    <source>
        <dbReference type="ARBA" id="ARBA00022692"/>
    </source>
</evidence>
<feature type="chain" id="PRO_5022956587" evidence="17">
    <location>
        <begin position="33"/>
        <end position="719"/>
    </location>
</feature>
<keyword evidence="7 17" id="KW-0732">Signal</keyword>
<evidence type="ECO:0000256" key="14">
    <source>
        <dbReference type="PROSITE-ProRule" id="PRU01360"/>
    </source>
</evidence>
<dbReference type="PANTHER" id="PTHR32552:SF68">
    <property type="entry name" value="FERRICHROME OUTER MEMBRANE TRANSPORTER_PHAGE RECEPTOR"/>
    <property type="match status" value="1"/>
</dbReference>
<keyword evidence="9" id="KW-0406">Ion transport</keyword>
<dbReference type="Proteomes" id="UP000319980">
    <property type="component" value="Unassembled WGS sequence"/>
</dbReference>
<dbReference type="CDD" id="cd01347">
    <property type="entry name" value="ligand_gated_channel"/>
    <property type="match status" value="1"/>
</dbReference>
<dbReference type="InterPro" id="IPR039426">
    <property type="entry name" value="TonB-dep_rcpt-like"/>
</dbReference>
<dbReference type="NCBIfam" id="TIGR01783">
    <property type="entry name" value="TonB-siderophor"/>
    <property type="match status" value="1"/>
</dbReference>
<keyword evidence="11 14" id="KW-0472">Membrane</keyword>
<dbReference type="GO" id="GO:0009279">
    <property type="term" value="C:cell outer membrane"/>
    <property type="evidence" value="ECO:0007669"/>
    <property type="project" value="UniProtKB-SubCell"/>
</dbReference>
<evidence type="ECO:0000313" key="21">
    <source>
        <dbReference type="Proteomes" id="UP000319980"/>
    </source>
</evidence>
<dbReference type="PANTHER" id="PTHR32552">
    <property type="entry name" value="FERRICHROME IRON RECEPTOR-RELATED"/>
    <property type="match status" value="1"/>
</dbReference>
<feature type="domain" description="TonB-dependent receptor plug" evidence="19">
    <location>
        <begin position="71"/>
        <end position="172"/>
    </location>
</feature>
<dbReference type="Pfam" id="PF07715">
    <property type="entry name" value="Plug"/>
    <property type="match status" value="1"/>
</dbReference>
<dbReference type="EMBL" id="VOHK01000002">
    <property type="protein sequence ID" value="TWT22310.1"/>
    <property type="molecule type" value="Genomic_DNA"/>
</dbReference>
<proteinExistence type="inferred from homology"/>
<evidence type="ECO:0000256" key="10">
    <source>
        <dbReference type="ARBA" id="ARBA00023077"/>
    </source>
</evidence>
<accession>A0A5C5U9T5</accession>